<proteinExistence type="predicted"/>
<organism evidence="2">
    <name type="scientific">Arion vulgaris</name>
    <dbReference type="NCBI Taxonomy" id="1028688"/>
    <lineage>
        <taxon>Eukaryota</taxon>
        <taxon>Metazoa</taxon>
        <taxon>Spiralia</taxon>
        <taxon>Lophotrochozoa</taxon>
        <taxon>Mollusca</taxon>
        <taxon>Gastropoda</taxon>
        <taxon>Heterobranchia</taxon>
        <taxon>Euthyneura</taxon>
        <taxon>Panpulmonata</taxon>
        <taxon>Eupulmonata</taxon>
        <taxon>Stylommatophora</taxon>
        <taxon>Helicina</taxon>
        <taxon>Arionoidea</taxon>
        <taxon>Arionidae</taxon>
        <taxon>Arion</taxon>
    </lineage>
</organism>
<evidence type="ECO:0000313" key="2">
    <source>
        <dbReference type="EMBL" id="CEK81014.1"/>
    </source>
</evidence>
<sequence>MLFKLVHSCWMCSVDCFGASQMQAAESTWTLQGDNEQSCDTIPLMATDQAGWLFY</sequence>
<evidence type="ECO:0000256" key="1">
    <source>
        <dbReference type="SAM" id="SignalP"/>
    </source>
</evidence>
<dbReference type="EMBL" id="HACG01034149">
    <property type="protein sequence ID" value="CEK81014.1"/>
    <property type="molecule type" value="Transcribed_RNA"/>
</dbReference>
<name>A0A0B7AJ55_9EUPU</name>
<feature type="chain" id="PRO_5002124233" evidence="1">
    <location>
        <begin position="17"/>
        <end position="55"/>
    </location>
</feature>
<gene>
    <name evidence="2" type="primary">ORF123847</name>
</gene>
<reference evidence="2" key="1">
    <citation type="submission" date="2014-12" db="EMBL/GenBank/DDBJ databases">
        <title>Insight into the proteome of Arion vulgaris.</title>
        <authorList>
            <person name="Aradska J."/>
            <person name="Bulat T."/>
            <person name="Smidak R."/>
            <person name="Sarate P."/>
            <person name="Gangsoo J."/>
            <person name="Sialana F."/>
            <person name="Bilban M."/>
            <person name="Lubec G."/>
        </authorList>
    </citation>
    <scope>NUCLEOTIDE SEQUENCE</scope>
    <source>
        <tissue evidence="2">Skin</tissue>
    </source>
</reference>
<accession>A0A0B7AJ55</accession>
<feature type="signal peptide" evidence="1">
    <location>
        <begin position="1"/>
        <end position="16"/>
    </location>
</feature>
<protein>
    <submittedName>
        <fullName evidence="2">Uncharacterized protein</fullName>
    </submittedName>
</protein>
<dbReference type="AlphaFoldDB" id="A0A0B7AJ55"/>
<keyword evidence="1" id="KW-0732">Signal</keyword>